<dbReference type="RefSeq" id="WP_248835406.1">
    <property type="nucleotide sequence ID" value="NZ_JAJEQE010000024.1"/>
</dbReference>
<protein>
    <submittedName>
        <fullName evidence="2">Substrate-binding domain-containing protein</fullName>
    </submittedName>
</protein>
<dbReference type="Proteomes" id="UP001299235">
    <property type="component" value="Unassembled WGS sequence"/>
</dbReference>
<evidence type="ECO:0000313" key="2">
    <source>
        <dbReference type="EMBL" id="MCC2149258.1"/>
    </source>
</evidence>
<sequence length="311" mass="35904">MKKRNVMLVCIWFLVLAFLMLAVFTNLIFNEDQEKVYNITVALDDDQKVEYENFKAGIKEALKGKSAKVYYLNLFGTDADTIKEKLEEQCKTKDMVIVRCDSNVILASVVEKADTQGKLFCLNAKENPKGSLCNLSSDEKQRGILLGRRILEEQKDNSHIYVFGSAYEKLEQDEGMIGLDEEAKVTNCMERSEEEIRNRISEIKDSGENAVLISMNESILKEMVEIQVKENTKFPLYGFGYDREILKFMEEGKIQAVNIVPEYYLGYQAIMQAMEIVENNKRPKEQTLESYTIGNQEIFSEKYEDMLFPRK</sequence>
<comment type="caution">
    <text evidence="2">The sequence shown here is derived from an EMBL/GenBank/DDBJ whole genome shotgun (WGS) entry which is preliminary data.</text>
</comment>
<reference evidence="2 3" key="1">
    <citation type="submission" date="2021-10" db="EMBL/GenBank/DDBJ databases">
        <title>Anaerobic single-cell dispensing facilitates the cultivation of human gut bacteria.</title>
        <authorList>
            <person name="Afrizal A."/>
        </authorList>
    </citation>
    <scope>NUCLEOTIDE SEQUENCE [LARGE SCALE GENOMIC DNA]</scope>
    <source>
        <strain evidence="2 3">CLA-AA-H246</strain>
    </source>
</reference>
<dbReference type="Gene3D" id="3.40.50.2300">
    <property type="match status" value="2"/>
</dbReference>
<name>A0ABS8EVN8_9FIRM</name>
<dbReference type="EMBL" id="JAJEQE010000024">
    <property type="protein sequence ID" value="MCC2149258.1"/>
    <property type="molecule type" value="Genomic_DNA"/>
</dbReference>
<evidence type="ECO:0000259" key="1">
    <source>
        <dbReference type="Pfam" id="PF13407"/>
    </source>
</evidence>
<dbReference type="InterPro" id="IPR025997">
    <property type="entry name" value="SBP_2_dom"/>
</dbReference>
<dbReference type="Pfam" id="PF13407">
    <property type="entry name" value="Peripla_BP_4"/>
    <property type="match status" value="1"/>
</dbReference>
<evidence type="ECO:0000313" key="3">
    <source>
        <dbReference type="Proteomes" id="UP001299235"/>
    </source>
</evidence>
<proteinExistence type="predicted"/>
<dbReference type="InterPro" id="IPR028082">
    <property type="entry name" value="Peripla_BP_I"/>
</dbReference>
<gene>
    <name evidence="2" type="ORF">LKD42_08310</name>
</gene>
<feature type="domain" description="Periplasmic binding protein" evidence="1">
    <location>
        <begin position="51"/>
        <end position="280"/>
    </location>
</feature>
<keyword evidence="3" id="KW-1185">Reference proteome</keyword>
<organism evidence="2 3">
    <name type="scientific">Hominisplanchenecus faecis</name>
    <dbReference type="NCBI Taxonomy" id="2885351"/>
    <lineage>
        <taxon>Bacteria</taxon>
        <taxon>Bacillati</taxon>
        <taxon>Bacillota</taxon>
        <taxon>Clostridia</taxon>
        <taxon>Lachnospirales</taxon>
        <taxon>Lachnospiraceae</taxon>
        <taxon>Hominisplanchenecus</taxon>
    </lineage>
</organism>
<dbReference type="SUPFAM" id="SSF53822">
    <property type="entry name" value="Periplasmic binding protein-like I"/>
    <property type="match status" value="1"/>
</dbReference>
<accession>A0ABS8EVN8</accession>